<dbReference type="Proteomes" id="UP000014461">
    <property type="component" value="Unassembled WGS sequence"/>
</dbReference>
<evidence type="ECO:0000256" key="1">
    <source>
        <dbReference type="SAM" id="MobiDB-lite"/>
    </source>
</evidence>
<evidence type="ECO:0000313" key="5">
    <source>
        <dbReference type="Proteomes" id="UP000014461"/>
    </source>
</evidence>
<feature type="chain" id="PRO_5004488295" evidence="2">
    <location>
        <begin position="18"/>
        <end position="487"/>
    </location>
</feature>
<dbReference type="EMBL" id="BARX01000012">
    <property type="protein sequence ID" value="GAD01991.1"/>
    <property type="molecule type" value="Genomic_DNA"/>
</dbReference>
<evidence type="ECO:0000259" key="3">
    <source>
        <dbReference type="PROSITE" id="PS50022"/>
    </source>
</evidence>
<reference evidence="4" key="1">
    <citation type="journal article" date="2013" name="Genome Announc.">
        <title>Draft Genome Sequence of Agarivorans albus Strain MKT 106T, an Agarolytic Marine Bacterium.</title>
        <authorList>
            <person name="Yasuike M."/>
            <person name="Nakamura Y."/>
            <person name="Kai W."/>
            <person name="Fujiwara A."/>
            <person name="Fukui Y."/>
            <person name="Satomi M."/>
            <person name="Sano M."/>
        </authorList>
    </citation>
    <scope>NUCLEOTIDE SEQUENCE [LARGE SCALE GENOMIC DNA]</scope>
</reference>
<feature type="compositionally biased region" description="Pro residues" evidence="1">
    <location>
        <begin position="41"/>
        <end position="50"/>
    </location>
</feature>
<gene>
    <name evidence="4" type="ORF">AALB_2071</name>
</gene>
<dbReference type="EC" id="4.2.2.3" evidence="4"/>
<evidence type="ECO:0000313" key="4">
    <source>
        <dbReference type="EMBL" id="GAD01991.1"/>
    </source>
</evidence>
<dbReference type="Gene3D" id="2.60.120.260">
    <property type="entry name" value="Galactose-binding domain-like"/>
    <property type="match status" value="1"/>
</dbReference>
<proteinExistence type="predicted"/>
<dbReference type="InterPro" id="IPR008979">
    <property type="entry name" value="Galactose-bd-like_sf"/>
</dbReference>
<accession>R9PT87</accession>
<protein>
    <submittedName>
        <fullName evidence="4">Alginate lyase</fullName>
        <ecNumber evidence="4">4.2.2.3</ecNumber>
    </submittedName>
</protein>
<feature type="domain" description="F5/8 type C" evidence="3">
    <location>
        <begin position="44"/>
        <end position="194"/>
    </location>
</feature>
<dbReference type="GO" id="GO:0045135">
    <property type="term" value="F:poly(beta-D-mannuronate) lyase activity"/>
    <property type="evidence" value="ECO:0007669"/>
    <property type="project" value="UniProtKB-EC"/>
</dbReference>
<dbReference type="Gene3D" id="2.60.120.200">
    <property type="match status" value="1"/>
</dbReference>
<dbReference type="Pfam" id="PF08787">
    <property type="entry name" value="Alginate_lyase2"/>
    <property type="match status" value="1"/>
</dbReference>
<dbReference type="SMR" id="R9PT87"/>
<feature type="signal peptide" evidence="2">
    <location>
        <begin position="1"/>
        <end position="17"/>
    </location>
</feature>
<organism evidence="4 5">
    <name type="scientific">Agarivorans albus MKT 106</name>
    <dbReference type="NCBI Taxonomy" id="1331007"/>
    <lineage>
        <taxon>Bacteria</taxon>
        <taxon>Pseudomonadati</taxon>
        <taxon>Pseudomonadota</taxon>
        <taxon>Gammaproteobacteria</taxon>
        <taxon>Alteromonadales</taxon>
        <taxon>Alteromonadaceae</taxon>
        <taxon>Agarivorans</taxon>
    </lineage>
</organism>
<comment type="caution">
    <text evidence="4">The sequence shown here is derived from an EMBL/GenBank/DDBJ whole genome shotgun (WGS) entry which is preliminary data.</text>
</comment>
<dbReference type="RefSeq" id="WP_016401759.1">
    <property type="nucleotide sequence ID" value="NZ_BARX01000012.1"/>
</dbReference>
<dbReference type="PROSITE" id="PS51257">
    <property type="entry name" value="PROKAR_LIPOPROTEIN"/>
    <property type="match status" value="1"/>
</dbReference>
<feature type="region of interest" description="Disordered" evidence="1">
    <location>
        <begin position="22"/>
        <end position="89"/>
    </location>
</feature>
<keyword evidence="4" id="KW-0456">Lyase</keyword>
<dbReference type="OrthoDB" id="1113844at2"/>
<dbReference type="InterPro" id="IPR014895">
    <property type="entry name" value="Alginate_lyase_2"/>
</dbReference>
<dbReference type="AlphaFoldDB" id="R9PT87"/>
<dbReference type="InterPro" id="IPR000421">
    <property type="entry name" value="FA58C"/>
</dbReference>
<dbReference type="SUPFAM" id="SSF49899">
    <property type="entry name" value="Concanavalin A-like lectins/glucanases"/>
    <property type="match status" value="1"/>
</dbReference>
<keyword evidence="5" id="KW-1185">Reference proteome</keyword>
<keyword evidence="2" id="KW-0732">Signal</keyword>
<dbReference type="SUPFAM" id="SSF49785">
    <property type="entry name" value="Galactose-binding domain-like"/>
    <property type="match status" value="1"/>
</dbReference>
<dbReference type="Pfam" id="PF00754">
    <property type="entry name" value="F5_F8_type_C"/>
    <property type="match status" value="1"/>
</dbReference>
<evidence type="ECO:0000256" key="2">
    <source>
        <dbReference type="SAM" id="SignalP"/>
    </source>
</evidence>
<dbReference type="STRING" id="1331007.AALB_2071"/>
<dbReference type="PROSITE" id="PS50022">
    <property type="entry name" value="FA58C_3"/>
    <property type="match status" value="1"/>
</dbReference>
<name>R9PT87_AGAAL</name>
<sequence length="487" mass="53074">MKLIGKPLGLVLLLSLAGCGGSSETAGVADPGNEPSTPEEPTTPEPPTDPIDPSCLSPKVLSISQASDDGNHKVGYGPENSIDGNYDSESRWSSEGIGKQITYSLSSPSIVTSINLYWLNNTSRFAYYDLAISTDNLQWQDVVTGGMSDKATGNAEVITLTDELIENVQYLRLTGNGNSESNWNSVIEVTAEGCNDEVITEPVEDLNPSLPPSGNFDLQDWYLSIPTDTDNSGTADSIKESELNNGYENSEYFYTGADGGMVFKTPIYGYKTSANTTYVRTELREMLRRGDTSISTQGVNKNNWVFSSAPSSAQNNAGGVNGELFATLAVNHVTTTGEDYQIGRVIIGQIHANDDEPIRLYYRKLPNNDKGAIYFAHESRNQSDDDWVEMIGSRSNTASNPSDGIALDEKFSYRIKVVANTLSVTIIREGKADVSASYDMSDSAYDDPDQYMYFKAGVYNQNKSGDVDDYVQATFYALSNTHQGYNP</sequence>
<dbReference type="InterPro" id="IPR013320">
    <property type="entry name" value="ConA-like_dom_sf"/>
</dbReference>